<evidence type="ECO:0000259" key="9">
    <source>
        <dbReference type="Pfam" id="PF16134"/>
    </source>
</evidence>
<evidence type="ECO:0000313" key="11">
    <source>
        <dbReference type="Proteomes" id="UP000007875"/>
    </source>
</evidence>
<proteinExistence type="inferred from homology"/>
<dbReference type="InterPro" id="IPR021418">
    <property type="entry name" value="THO_THOC2_C"/>
</dbReference>
<dbReference type="HOGENOM" id="CLU_343450_0_0_1"/>
<keyword evidence="6" id="KW-0175">Coiled coil</keyword>
<dbReference type="InterPro" id="IPR032302">
    <property type="entry name" value="THOC2_N"/>
</dbReference>
<feature type="domain" description="THO complex subunit 2 N-terminal" evidence="9">
    <location>
        <begin position="1"/>
        <end position="200"/>
    </location>
</feature>
<dbReference type="Pfam" id="PF11262">
    <property type="entry name" value="Tho2"/>
    <property type="match status" value="1"/>
</dbReference>
<protein>
    <recommendedName>
        <fullName evidence="3">THO complex subunit 2</fullName>
    </recommendedName>
</protein>
<dbReference type="InParanoid" id="H2Z7E9"/>
<dbReference type="STRING" id="51511.ENSCSAVP00000013511"/>
<feature type="domain" description="THO complex subunitTHOC2 C-terminal" evidence="7">
    <location>
        <begin position="675"/>
        <end position="974"/>
    </location>
</feature>
<dbReference type="PANTHER" id="PTHR21597:SF0">
    <property type="entry name" value="THO COMPLEX SUBUNIT 2"/>
    <property type="match status" value="1"/>
</dbReference>
<reference evidence="10" key="2">
    <citation type="submission" date="2025-08" db="UniProtKB">
        <authorList>
            <consortium name="Ensembl"/>
        </authorList>
    </citation>
    <scope>IDENTIFICATION</scope>
</reference>
<dbReference type="PANTHER" id="PTHR21597">
    <property type="entry name" value="THO2 PROTEIN"/>
    <property type="match status" value="1"/>
</dbReference>
<dbReference type="FunCoup" id="H2Z7E9">
    <property type="interactions" value="490"/>
</dbReference>
<dbReference type="GO" id="GO:0000445">
    <property type="term" value="C:THO complex part of transcription export complex"/>
    <property type="evidence" value="ECO:0007669"/>
    <property type="project" value="TreeGrafter"/>
</dbReference>
<reference evidence="10" key="3">
    <citation type="submission" date="2025-09" db="UniProtKB">
        <authorList>
            <consortium name="Ensembl"/>
        </authorList>
    </citation>
    <scope>IDENTIFICATION</scope>
</reference>
<dbReference type="Ensembl" id="ENSCSAVT00000013667.1">
    <property type="protein sequence ID" value="ENSCSAVP00000013511.1"/>
    <property type="gene ID" value="ENSCSAVG00000007923.1"/>
</dbReference>
<evidence type="ECO:0000256" key="2">
    <source>
        <dbReference type="ARBA" id="ARBA00007857"/>
    </source>
</evidence>
<sequence>GCFNIDPNRVLDLILESFECYPELANDVFIPLVNDYLILCEHSTLCHLLGFKFAHYQANGSETPPSLYNVAALLIQHGLVCMDDLLPHLLPSDATINEEWSTYVDTSTADARRTTVMQLNPVEKPDEKETKESKKPNNQKFGLCEALLKVGDWLHAEELMDKFDPIQMVAQTPIAHALCHLASYIIDPLYINVSDIRGNKCTPTKFETHHTPPNSVSDFTQLTPGVFSLLYRLGPKASLDTVLLVKLARIGKAFFTQLAVVLSPTLQLRTSILRFPASIYGGFHGLISTVLLPSLSLLLSNSAASEEIWLMVKLLPYQARYRLYGEWKNEAYDKHPELMLARAHIVDKTKYIMRRLTKENVKQTGRQMGKLSHSSPTILFDCILSQIQRYDNLIMPVVDALKYLTNLTYDVLAFCIIEALANPQKERMKHDDTNISNWLQSLASFCGAIFKKYTIELSGLLQYVANQLKAGKSLDLLIMKEVVQKMSGIEISEEITTDQLEALAGGEILKAEGGYFGQIRNTKKSSNRLKEALVEQNLALPLCLLMAQQRQGIVFHEGEDIHLKLVGKLTDQCHDTLVQFGNFLSIQLGTDEYLKRFPAIDVLSSQYHTPADVAFFLSRPMYYHQINTKYDELRKQEKSKQKPGTDKTQRYIAASNSIITPISTLVHSMHPDKIWLDISPRFYTTFWSLTLYDIEVPTTAYDREINKLKQTIQGIDQEGSHDSRKRREKERCENLISKLKEEEKKQEEHNGRVRERFRSEKEQWFLARTTKNDTITKFLQLCIFPRSIFSPLDAVYCAKFVHLLHEHKTPNFSTLLCFDRVFSDISYTVASLTENEASRYGRFLCTMLGIVKKWHASKSNYEKECGDFPGFVTVLRATAAEGTSKANQLDYENFRHVCHKWQYKLTKALVVCLESTEYMQIRNALIILTKILPHFPAVNSLAGALEKRIDKIRTEEKEKRPDLFALAMGYSGMLKMKKPSLIPEHQFHSKPQP</sequence>
<feature type="domain" description="THO complex subunitTHOC2 N-terminal" evidence="8">
    <location>
        <begin position="368"/>
        <end position="443"/>
    </location>
</feature>
<feature type="coiled-coil region" evidence="6">
    <location>
        <begin position="722"/>
        <end position="756"/>
    </location>
</feature>
<feature type="domain" description="THO complex subunit 2 N-terminal" evidence="9">
    <location>
        <begin position="226"/>
        <end position="366"/>
    </location>
</feature>
<comment type="subunit">
    <text evidence="5">Component of the THO subcomplex, which is composed of THOC1, THOC2, THOC3, THOC5, THOC6 and THOC7. The THO subcomplex interacts with DDX39B to form the THO-DDX39B complex which multimerizes into a 28-subunit tetrameric assembly. Component of the transcription/export (TREX) complex at least composed of ALYREF/THOC4, DDX39B, SARNP/CIP29, CHTOP and the THO subcomplex; in the complex interacts with THOC1, THOC3, THOC5, THOC7 and DDX39B. TREX seems to have a dynamic structure involving ATP-dependent remodeling. Interacts with POLDIP3 and ZC3H11A.</text>
</comment>
<evidence type="ECO:0000313" key="10">
    <source>
        <dbReference type="Ensembl" id="ENSCSAVP00000013511.1"/>
    </source>
</evidence>
<dbReference type="Pfam" id="PF16134">
    <property type="entry name" value="THOC2_N"/>
    <property type="match status" value="2"/>
</dbReference>
<dbReference type="OMA" id="NQKLWLM"/>
<evidence type="ECO:0000259" key="8">
    <source>
        <dbReference type="Pfam" id="PF11732"/>
    </source>
</evidence>
<evidence type="ECO:0000259" key="7">
    <source>
        <dbReference type="Pfam" id="PF11262"/>
    </source>
</evidence>
<evidence type="ECO:0000256" key="5">
    <source>
        <dbReference type="ARBA" id="ARBA00047033"/>
    </source>
</evidence>
<dbReference type="GeneTree" id="ENSGT00710000106792"/>
<dbReference type="InterPro" id="IPR040007">
    <property type="entry name" value="Tho2"/>
</dbReference>
<name>H2Z7E9_CIOSA</name>
<evidence type="ECO:0000256" key="6">
    <source>
        <dbReference type="SAM" id="Coils"/>
    </source>
</evidence>
<dbReference type="GO" id="GO:0006406">
    <property type="term" value="P:mRNA export from nucleus"/>
    <property type="evidence" value="ECO:0007669"/>
    <property type="project" value="InterPro"/>
</dbReference>
<evidence type="ECO:0000256" key="4">
    <source>
        <dbReference type="ARBA" id="ARBA00023242"/>
    </source>
</evidence>
<comment type="similarity">
    <text evidence="2">Belongs to the THOC2 family.</text>
</comment>
<dbReference type="GO" id="GO:0006397">
    <property type="term" value="P:mRNA processing"/>
    <property type="evidence" value="ECO:0007669"/>
    <property type="project" value="InterPro"/>
</dbReference>
<keyword evidence="4" id="KW-0539">Nucleus</keyword>
<keyword evidence="11" id="KW-1185">Reference proteome</keyword>
<dbReference type="GO" id="GO:0003729">
    <property type="term" value="F:mRNA binding"/>
    <property type="evidence" value="ECO:0007669"/>
    <property type="project" value="TreeGrafter"/>
</dbReference>
<evidence type="ECO:0000256" key="1">
    <source>
        <dbReference type="ARBA" id="ARBA00004123"/>
    </source>
</evidence>
<dbReference type="eggNOG" id="KOG1874">
    <property type="taxonomic scope" value="Eukaryota"/>
</dbReference>
<accession>H2Z7E9</accession>
<dbReference type="AlphaFoldDB" id="H2Z7E9"/>
<organism evidence="10 11">
    <name type="scientific">Ciona savignyi</name>
    <name type="common">Pacific transparent sea squirt</name>
    <dbReference type="NCBI Taxonomy" id="51511"/>
    <lineage>
        <taxon>Eukaryota</taxon>
        <taxon>Metazoa</taxon>
        <taxon>Chordata</taxon>
        <taxon>Tunicata</taxon>
        <taxon>Ascidiacea</taxon>
        <taxon>Phlebobranchia</taxon>
        <taxon>Cionidae</taxon>
        <taxon>Ciona</taxon>
    </lineage>
</organism>
<reference evidence="11" key="1">
    <citation type="submission" date="2003-08" db="EMBL/GenBank/DDBJ databases">
        <authorList>
            <person name="Birren B."/>
            <person name="Nusbaum C."/>
            <person name="Abebe A."/>
            <person name="Abouelleil A."/>
            <person name="Adekoya E."/>
            <person name="Ait-zahra M."/>
            <person name="Allen N."/>
            <person name="Allen T."/>
            <person name="An P."/>
            <person name="Anderson M."/>
            <person name="Anderson S."/>
            <person name="Arachchi H."/>
            <person name="Armbruster J."/>
            <person name="Bachantsang P."/>
            <person name="Baldwin J."/>
            <person name="Barry A."/>
            <person name="Bayul T."/>
            <person name="Blitshsteyn B."/>
            <person name="Bloom T."/>
            <person name="Blye J."/>
            <person name="Boguslavskiy L."/>
            <person name="Borowsky M."/>
            <person name="Boukhgalter B."/>
            <person name="Brunache A."/>
            <person name="Butler J."/>
            <person name="Calixte N."/>
            <person name="Calvo S."/>
            <person name="Camarata J."/>
            <person name="Campo K."/>
            <person name="Chang J."/>
            <person name="Cheshatsang Y."/>
            <person name="Citroen M."/>
            <person name="Collymore A."/>
            <person name="Considine T."/>
            <person name="Cook A."/>
            <person name="Cooke P."/>
            <person name="Corum B."/>
            <person name="Cuomo C."/>
            <person name="David R."/>
            <person name="Dawoe T."/>
            <person name="Degray S."/>
            <person name="Dodge S."/>
            <person name="Dooley K."/>
            <person name="Dorje P."/>
            <person name="Dorjee K."/>
            <person name="Dorris L."/>
            <person name="Duffey N."/>
            <person name="Dupes A."/>
            <person name="Elkins T."/>
            <person name="Engels R."/>
            <person name="Erickson J."/>
            <person name="Farina A."/>
            <person name="Faro S."/>
            <person name="Ferreira P."/>
            <person name="Fischer H."/>
            <person name="Fitzgerald M."/>
            <person name="Foley K."/>
            <person name="Gage D."/>
            <person name="Galagan J."/>
            <person name="Gearin G."/>
            <person name="Gnerre S."/>
            <person name="Gnirke A."/>
            <person name="Goyette A."/>
            <person name="Graham J."/>
            <person name="Grandbois E."/>
            <person name="Gyaltsen K."/>
            <person name="Hafez N."/>
            <person name="Hagopian D."/>
            <person name="Hagos B."/>
            <person name="Hall J."/>
            <person name="Hatcher B."/>
            <person name="Heller A."/>
            <person name="Higgins H."/>
            <person name="Honan T."/>
            <person name="Horn A."/>
            <person name="Houde N."/>
            <person name="Hughes L."/>
            <person name="Hulme W."/>
            <person name="Husby E."/>
            <person name="Iliev I."/>
            <person name="Jaffe D."/>
            <person name="Jones C."/>
            <person name="Kamal M."/>
            <person name="Kamat A."/>
            <person name="Kamvysselis M."/>
            <person name="Karlsson E."/>
            <person name="Kells C."/>
            <person name="Kieu A."/>
            <person name="Kisner P."/>
            <person name="Kodira C."/>
            <person name="Kulbokas E."/>
            <person name="Labutti K."/>
            <person name="Lama D."/>
            <person name="Landers T."/>
            <person name="Leger J."/>
            <person name="Levine S."/>
            <person name="Lewis D."/>
            <person name="Lewis T."/>
            <person name="Lindblad-toh K."/>
            <person name="Liu X."/>
            <person name="Lokyitsang T."/>
            <person name="Lokyitsang Y."/>
            <person name="Lucien O."/>
            <person name="Lui A."/>
            <person name="Ma L.J."/>
            <person name="Mabbitt R."/>
            <person name="Macdonald J."/>
            <person name="Maclean C."/>
            <person name="Major J."/>
            <person name="Manning J."/>
            <person name="Marabella R."/>
            <person name="Maru K."/>
            <person name="Matthews C."/>
            <person name="Mauceli E."/>
            <person name="Mccarthy M."/>
            <person name="Mcdonough S."/>
            <person name="Mcghee T."/>
            <person name="Meldrim J."/>
            <person name="Meneus L."/>
            <person name="Mesirov J."/>
            <person name="Mihalev A."/>
            <person name="Mihova T."/>
            <person name="Mikkelsen T."/>
            <person name="Mlenga V."/>
            <person name="Moru K."/>
            <person name="Mozes J."/>
            <person name="Mulrain L."/>
            <person name="Munson G."/>
            <person name="Naylor J."/>
            <person name="Newes C."/>
            <person name="Nguyen C."/>
            <person name="Nguyen N."/>
            <person name="Nguyen T."/>
            <person name="Nicol R."/>
            <person name="Nielsen C."/>
            <person name="Nizzari M."/>
            <person name="Norbu C."/>
            <person name="Norbu N."/>
            <person name="O'donnell P."/>
            <person name="Okoawo O."/>
            <person name="O'leary S."/>
            <person name="Omotosho B."/>
            <person name="O'neill K."/>
            <person name="Osman S."/>
            <person name="Parker S."/>
            <person name="Perrin D."/>
            <person name="Phunkhang P."/>
            <person name="Piqani B."/>
            <person name="Purcell S."/>
            <person name="Rachupka T."/>
            <person name="Ramasamy U."/>
            <person name="Rameau R."/>
            <person name="Ray V."/>
            <person name="Raymond C."/>
            <person name="Retta R."/>
            <person name="Richardson S."/>
            <person name="Rise C."/>
            <person name="Rodriguez J."/>
            <person name="Rogers J."/>
            <person name="Rogov P."/>
            <person name="Rutman M."/>
            <person name="Schupbach R."/>
            <person name="Seaman C."/>
            <person name="Settipalli S."/>
            <person name="Sharpe T."/>
            <person name="Sheridan J."/>
            <person name="Sherpa N."/>
            <person name="Shi J."/>
            <person name="Smirnov S."/>
            <person name="Smith C."/>
            <person name="Sougnez C."/>
            <person name="Spencer B."/>
            <person name="Stalker J."/>
            <person name="Stange-thomann N."/>
            <person name="Stavropoulos S."/>
            <person name="Stetson K."/>
            <person name="Stone C."/>
            <person name="Stone S."/>
            <person name="Stubbs M."/>
            <person name="Talamas J."/>
            <person name="Tchuinga P."/>
            <person name="Tenzing P."/>
            <person name="Tesfaye S."/>
            <person name="Theodore J."/>
            <person name="Thoulutsang Y."/>
            <person name="Topham K."/>
            <person name="Towey S."/>
            <person name="Tsamla T."/>
            <person name="Tsomo N."/>
            <person name="Vallee D."/>
            <person name="Vassiliev H."/>
            <person name="Venkataraman V."/>
            <person name="Vinson J."/>
            <person name="Vo A."/>
            <person name="Wade C."/>
            <person name="Wang S."/>
            <person name="Wangchuk T."/>
            <person name="Wangdi T."/>
            <person name="Whittaker C."/>
            <person name="Wilkinson J."/>
            <person name="Wu Y."/>
            <person name="Wyman D."/>
            <person name="Yadav S."/>
            <person name="Yang S."/>
            <person name="Yang X."/>
            <person name="Yeager S."/>
            <person name="Yee E."/>
            <person name="Young G."/>
            <person name="Zainoun J."/>
            <person name="Zembeck L."/>
            <person name="Zimmer A."/>
            <person name="Zody M."/>
            <person name="Lander E."/>
        </authorList>
    </citation>
    <scope>NUCLEOTIDE SEQUENCE [LARGE SCALE GENOMIC DNA]</scope>
</reference>
<dbReference type="InterPro" id="IPR021726">
    <property type="entry name" value="THO_THOC2_N"/>
</dbReference>
<evidence type="ECO:0000256" key="3">
    <source>
        <dbReference type="ARBA" id="ARBA00019596"/>
    </source>
</evidence>
<comment type="subcellular location">
    <subcellularLocation>
        <location evidence="1">Nucleus</location>
    </subcellularLocation>
</comment>
<dbReference type="Pfam" id="PF11732">
    <property type="entry name" value="Thoc2"/>
    <property type="match status" value="1"/>
</dbReference>
<dbReference type="Proteomes" id="UP000007875">
    <property type="component" value="Unassembled WGS sequence"/>
</dbReference>